<keyword evidence="4" id="KW-0029">Amino-acid transport</keyword>
<dbReference type="InterPro" id="IPR000709">
    <property type="entry name" value="Leu_Ile_Val-bd"/>
</dbReference>
<dbReference type="PANTHER" id="PTHR30483:SF37">
    <property type="entry name" value="ABC TRANSPORTER SUBSTRATE-BINDING PROTEIN"/>
    <property type="match status" value="1"/>
</dbReference>
<dbReference type="AlphaFoldDB" id="A0A5N0VGB5"/>
<keyword evidence="2" id="KW-0813">Transport</keyword>
<dbReference type="PRINTS" id="PR00337">
    <property type="entry name" value="LEUILEVALBP"/>
</dbReference>
<reference evidence="6" key="1">
    <citation type="submission" date="2019-09" db="EMBL/GenBank/DDBJ databases">
        <authorList>
            <person name="Teo W.F.A."/>
            <person name="Duangmal K."/>
        </authorList>
    </citation>
    <scope>NUCLEOTIDE SEQUENCE [LARGE SCALE GENOMIC DNA]</scope>
    <source>
        <strain evidence="6">K81G1</strain>
    </source>
</reference>
<gene>
    <name evidence="6" type="ORF">FPZ12_007800</name>
</gene>
<dbReference type="Gene3D" id="3.40.50.2300">
    <property type="match status" value="2"/>
</dbReference>
<dbReference type="OrthoDB" id="7337537at2"/>
<dbReference type="EMBL" id="VMNW02000007">
    <property type="protein sequence ID" value="KAA9164484.1"/>
    <property type="molecule type" value="Genomic_DNA"/>
</dbReference>
<comment type="caution">
    <text evidence="6">The sequence shown here is derived from an EMBL/GenBank/DDBJ whole genome shotgun (WGS) entry which is preliminary data.</text>
</comment>
<dbReference type="CDD" id="cd19989">
    <property type="entry name" value="PBP1_SBP-like"/>
    <property type="match status" value="1"/>
</dbReference>
<dbReference type="SUPFAM" id="SSF53822">
    <property type="entry name" value="Periplasmic binding protein-like I"/>
    <property type="match status" value="1"/>
</dbReference>
<keyword evidence="3" id="KW-0732">Signal</keyword>
<sequence>MIRPKFREDASVLSHPESAALPGSPRTVEVTVRNKVVPALTALLAGVVVAACGTPGSSASGDTTGTVKVAIIPPSSGALAQFGSDTVKGWQYAVDTVNAQGGVNGKQVELVRMDTDATSATTLRAAREAVTQRGAQFIGGVMTSTENGALNQQLESLGALSFNSLGKDDALTGKDCAANAFRTVQTNQMDVNALAGQLRNLPGDKWAVQAVDYSTGHTAAEIFRQAAQAAGKQVVLEQYAPLNTTEFGSYITKLQASDADALFAVEYGADGVSFVNQAAQFNLPAKFRTVLGFNMVSEPLFPALGSKITGFYNNVGYDVNAANPLNQQFVQGFQQKYGSKPYYVEADAYLAAETLFAGIRKAGSAEPDKVRAALNNLSFDSITGQVTMRAGDHQLVRPSYLGQVVQDGSGLAFKIIASAPGTRTTPQADPACKL</sequence>
<dbReference type="InterPro" id="IPR028082">
    <property type="entry name" value="Peripla_BP_I"/>
</dbReference>
<comment type="similarity">
    <text evidence="1">Belongs to the leucine-binding protein family.</text>
</comment>
<name>A0A5N0VGB5_9PSEU</name>
<dbReference type="PANTHER" id="PTHR30483">
    <property type="entry name" value="LEUCINE-SPECIFIC-BINDING PROTEIN"/>
    <property type="match status" value="1"/>
</dbReference>
<dbReference type="InterPro" id="IPR028081">
    <property type="entry name" value="Leu-bd"/>
</dbReference>
<dbReference type="Proteomes" id="UP000319769">
    <property type="component" value="Unassembled WGS sequence"/>
</dbReference>
<evidence type="ECO:0000256" key="1">
    <source>
        <dbReference type="ARBA" id="ARBA00010062"/>
    </source>
</evidence>
<dbReference type="GO" id="GO:0006865">
    <property type="term" value="P:amino acid transport"/>
    <property type="evidence" value="ECO:0007669"/>
    <property type="project" value="UniProtKB-KW"/>
</dbReference>
<proteinExistence type="inferred from homology"/>
<organism evidence="6 7">
    <name type="scientific">Amycolatopsis acidicola</name>
    <dbReference type="NCBI Taxonomy" id="2596893"/>
    <lineage>
        <taxon>Bacteria</taxon>
        <taxon>Bacillati</taxon>
        <taxon>Actinomycetota</taxon>
        <taxon>Actinomycetes</taxon>
        <taxon>Pseudonocardiales</taxon>
        <taxon>Pseudonocardiaceae</taxon>
        <taxon>Amycolatopsis</taxon>
    </lineage>
</organism>
<dbReference type="Pfam" id="PF13458">
    <property type="entry name" value="Peripla_BP_6"/>
    <property type="match status" value="1"/>
</dbReference>
<feature type="domain" description="Leucine-binding protein" evidence="5">
    <location>
        <begin position="66"/>
        <end position="408"/>
    </location>
</feature>
<evidence type="ECO:0000313" key="6">
    <source>
        <dbReference type="EMBL" id="KAA9164484.1"/>
    </source>
</evidence>
<protein>
    <submittedName>
        <fullName evidence="6">ABC transporter substrate-binding protein</fullName>
    </submittedName>
</protein>
<keyword evidence="7" id="KW-1185">Reference proteome</keyword>
<dbReference type="InterPro" id="IPR051010">
    <property type="entry name" value="BCAA_transport"/>
</dbReference>
<evidence type="ECO:0000256" key="2">
    <source>
        <dbReference type="ARBA" id="ARBA00022448"/>
    </source>
</evidence>
<evidence type="ECO:0000259" key="5">
    <source>
        <dbReference type="Pfam" id="PF13458"/>
    </source>
</evidence>
<evidence type="ECO:0000313" key="7">
    <source>
        <dbReference type="Proteomes" id="UP000319769"/>
    </source>
</evidence>
<evidence type="ECO:0000256" key="4">
    <source>
        <dbReference type="ARBA" id="ARBA00022970"/>
    </source>
</evidence>
<accession>A0A5N0VGB5</accession>
<evidence type="ECO:0000256" key="3">
    <source>
        <dbReference type="ARBA" id="ARBA00022729"/>
    </source>
</evidence>